<accession>A0A319EEF7</accession>
<proteinExistence type="predicted"/>
<dbReference type="OrthoDB" id="37659at2759"/>
<dbReference type="EMBL" id="KZ826363">
    <property type="protein sequence ID" value="PYI04888.1"/>
    <property type="molecule type" value="Genomic_DNA"/>
</dbReference>
<organism evidence="1 2">
    <name type="scientific">Aspergillus sclerotiicarbonarius (strain CBS 121057 / IBT 28362)</name>
    <dbReference type="NCBI Taxonomy" id="1448318"/>
    <lineage>
        <taxon>Eukaryota</taxon>
        <taxon>Fungi</taxon>
        <taxon>Dikarya</taxon>
        <taxon>Ascomycota</taxon>
        <taxon>Pezizomycotina</taxon>
        <taxon>Eurotiomycetes</taxon>
        <taxon>Eurotiomycetidae</taxon>
        <taxon>Eurotiales</taxon>
        <taxon>Aspergillaceae</taxon>
        <taxon>Aspergillus</taxon>
        <taxon>Aspergillus subgen. Circumdati</taxon>
    </lineage>
</organism>
<dbReference type="AlphaFoldDB" id="A0A319EEF7"/>
<evidence type="ECO:0000313" key="1">
    <source>
        <dbReference type="EMBL" id="PYI04888.1"/>
    </source>
</evidence>
<protein>
    <submittedName>
        <fullName evidence="1">Uncharacterized protein</fullName>
    </submittedName>
</protein>
<dbReference type="Proteomes" id="UP000248423">
    <property type="component" value="Unassembled WGS sequence"/>
</dbReference>
<sequence>MSITLSVLVFRGDPVDTMEYRHAGIYLDYGQGQSSMMHIVGAPGCFSFQEDDKMDYTKSDKLEGHIRVTTLHEDFTRAMIKDACSKTPVKNHSREWNCQHWVGDALAELVRKIQCLTKTQREAAIDQMAATIAEARDEKHLGVTVGGWI</sequence>
<evidence type="ECO:0000313" key="2">
    <source>
        <dbReference type="Proteomes" id="UP000248423"/>
    </source>
</evidence>
<keyword evidence="2" id="KW-1185">Reference proteome</keyword>
<name>A0A319EEF7_ASPSB</name>
<dbReference type="STRING" id="1448318.A0A319EEF7"/>
<dbReference type="VEuPathDB" id="FungiDB:BO78DRAFT_372144"/>
<dbReference type="Pfam" id="PF20174">
    <property type="entry name" value="DUF6540"/>
    <property type="match status" value="1"/>
</dbReference>
<reference evidence="1 2" key="1">
    <citation type="submission" date="2018-02" db="EMBL/GenBank/DDBJ databases">
        <title>The genomes of Aspergillus section Nigri reveals drivers in fungal speciation.</title>
        <authorList>
            <consortium name="DOE Joint Genome Institute"/>
            <person name="Vesth T.C."/>
            <person name="Nybo J."/>
            <person name="Theobald S."/>
            <person name="Brandl J."/>
            <person name="Frisvad J.C."/>
            <person name="Nielsen K.F."/>
            <person name="Lyhne E.K."/>
            <person name="Kogle M.E."/>
            <person name="Kuo A."/>
            <person name="Riley R."/>
            <person name="Clum A."/>
            <person name="Nolan M."/>
            <person name="Lipzen A."/>
            <person name="Salamov A."/>
            <person name="Henrissat B."/>
            <person name="Wiebenga A."/>
            <person name="De vries R.P."/>
            <person name="Grigoriev I.V."/>
            <person name="Mortensen U.H."/>
            <person name="Andersen M.R."/>
            <person name="Baker S.E."/>
        </authorList>
    </citation>
    <scope>NUCLEOTIDE SEQUENCE [LARGE SCALE GENOMIC DNA]</scope>
    <source>
        <strain evidence="1 2">CBS 121057</strain>
    </source>
</reference>
<dbReference type="InterPro" id="IPR046670">
    <property type="entry name" value="DUF6540"/>
</dbReference>
<gene>
    <name evidence="1" type="ORF">BO78DRAFT_372144</name>
</gene>